<dbReference type="InParanoid" id="A0A7M7GK01"/>
<feature type="compositionally biased region" description="Polar residues" evidence="2">
    <location>
        <begin position="87"/>
        <end position="108"/>
    </location>
</feature>
<protein>
    <submittedName>
        <fullName evidence="3">Uncharacterized protein</fullName>
    </submittedName>
</protein>
<dbReference type="RefSeq" id="XP_003724809.2">
    <property type="nucleotide sequence ID" value="XM_003724761.3"/>
</dbReference>
<sequence>MAQPPRRVKSATESRRRNMESSANGNSAINGAASGKAATSPYSQSVSSVSKGGHSSSEITRRVSQRDKPAIPAKPSPSKVPPPKYNGKSNGTSNTMTTCHSKTQSSLAGSEKREGENRVNGVSQVKKTNDVNGEARPPSGKSRYCLEITLEKKVSTPTVRRKQTDREVANSIASSSEESSPSQSPSKSVHFKSSRSNSASSIDSRDRMRFGGIPGSVPRYMCPTISSTDKTQRTKSATSKTDSGMIEASSDTQLNGSSTGTPGVEPIRRGRARSVGPIRRVRSNEMMPPKRDLSPSPKSGKITQVRSKSVERSKNSFGSFVQRQRKAWEERVTTVTRRAPLSNVAEKNVNRRSLDPNHAPKIMQKSTSVTQRKHMLFGKGANVQKVKTTIDGNQVNKPTSPTSLHNKSDASQQVPKTKSSSNDSDLRTSAKAEVNGRVGSKGYAQGDSVASSDQKRTSIVDNPPDKPSVLQEIAPVPSSKPNAPNSLPVKPVYQNTDLSHRVSTAKENKIGMLVTDLDALDVNGADEMDNGKSHLFIDEGNLGIKPECLRFKPQSSDTQEEYSEILGLTDPKEINKLNSETLHSLKKVDKTFLEVEKKKDTVVDKVKEQEKAGICNGEDVGEKDGHYFLKVVNVEQSRIESLCRKVEHDLESDMSDEAGGICRAFLGKANLLTSKKFKQFRGLCEENITPSDEPGKTTLASDLAGFWDMVMIQVDEMNSKFIDIETLKDNNWKVTAAVVTKPTPRKTPAKRGYGRQVSRDKDDKAAQGAKDSNKKDEKESRAAKMRAAREEARKRLIAAKKQAARQRIRSNSSESEVEIFTASGQQQS</sequence>
<dbReference type="EnsemblMetazoa" id="XM_030971983">
    <property type="protein sequence ID" value="XP_030827843"/>
    <property type="gene ID" value="LOC100893485"/>
</dbReference>
<feature type="compositionally biased region" description="Low complexity" evidence="2">
    <location>
        <begin position="21"/>
        <end position="57"/>
    </location>
</feature>
<proteinExistence type="inferred from homology"/>
<evidence type="ECO:0000313" key="3">
    <source>
        <dbReference type="EnsemblMetazoa" id="XP_003724809"/>
    </source>
</evidence>
<dbReference type="OrthoDB" id="10023951at2759"/>
<feature type="compositionally biased region" description="Basic residues" evidence="2">
    <location>
        <begin position="743"/>
        <end position="753"/>
    </location>
</feature>
<keyword evidence="4" id="KW-1185">Reference proteome</keyword>
<feature type="region of interest" description="Disordered" evidence="2">
    <location>
        <begin position="740"/>
        <end position="828"/>
    </location>
</feature>
<dbReference type="PANTHER" id="PTHR12353">
    <property type="entry name" value="DISKS LARGE-ASSOCIATED PROTEIN DAP SAP90/PSD-95-ASSOCIATED PROTEIN"/>
    <property type="match status" value="1"/>
</dbReference>
<feature type="region of interest" description="Disordered" evidence="2">
    <location>
        <begin position="1"/>
        <end position="488"/>
    </location>
</feature>
<dbReference type="GeneID" id="100893485"/>
<dbReference type="GO" id="GO:0023052">
    <property type="term" value="P:signaling"/>
    <property type="evidence" value="ECO:0007669"/>
    <property type="project" value="InterPro"/>
</dbReference>
<feature type="compositionally biased region" description="Basic and acidic residues" evidence="2">
    <location>
        <begin position="757"/>
        <end position="794"/>
    </location>
</feature>
<dbReference type="Proteomes" id="UP000007110">
    <property type="component" value="Unassembled WGS sequence"/>
</dbReference>
<evidence type="ECO:0000313" key="4">
    <source>
        <dbReference type="Proteomes" id="UP000007110"/>
    </source>
</evidence>
<dbReference type="OMA" id="VCMEIVM"/>
<dbReference type="PANTHER" id="PTHR12353:SF31">
    <property type="entry name" value="LD44824P"/>
    <property type="match status" value="1"/>
</dbReference>
<dbReference type="InterPro" id="IPR005026">
    <property type="entry name" value="SAPAP"/>
</dbReference>
<dbReference type="EnsemblMetazoa" id="XM_003724761">
    <property type="protein sequence ID" value="XP_003724809"/>
    <property type="gene ID" value="LOC100893485"/>
</dbReference>
<feature type="compositionally biased region" description="Basic and acidic residues" evidence="2">
    <location>
        <begin position="10"/>
        <end position="19"/>
    </location>
</feature>
<feature type="compositionally biased region" description="Pro residues" evidence="2">
    <location>
        <begin position="72"/>
        <end position="84"/>
    </location>
</feature>
<dbReference type="GO" id="GO:0050804">
    <property type="term" value="P:modulation of chemical synaptic transmission"/>
    <property type="evidence" value="ECO:0000318"/>
    <property type="project" value="GO_Central"/>
</dbReference>
<reference evidence="4" key="1">
    <citation type="submission" date="2015-02" db="EMBL/GenBank/DDBJ databases">
        <title>Genome sequencing for Strongylocentrotus purpuratus.</title>
        <authorList>
            <person name="Murali S."/>
            <person name="Liu Y."/>
            <person name="Vee V."/>
            <person name="English A."/>
            <person name="Wang M."/>
            <person name="Skinner E."/>
            <person name="Han Y."/>
            <person name="Muzny D.M."/>
            <person name="Worley K.C."/>
            <person name="Gibbs R.A."/>
        </authorList>
    </citation>
    <scope>NUCLEOTIDE SEQUENCE</scope>
</reference>
<dbReference type="GO" id="GO:0098978">
    <property type="term" value="C:glutamatergic synapse"/>
    <property type="evidence" value="ECO:0000318"/>
    <property type="project" value="GO_Central"/>
</dbReference>
<name>A0A7M7GK01_STRPU</name>
<feature type="compositionally biased region" description="Polar residues" evidence="2">
    <location>
        <begin position="249"/>
        <end position="261"/>
    </location>
</feature>
<evidence type="ECO:0000256" key="2">
    <source>
        <dbReference type="SAM" id="MobiDB-lite"/>
    </source>
</evidence>
<dbReference type="RefSeq" id="XP_030827843.1">
    <property type="nucleotide sequence ID" value="XM_030971983.1"/>
</dbReference>
<dbReference type="RefSeq" id="XP_011665931.2">
    <property type="nucleotide sequence ID" value="XM_011667629.2"/>
</dbReference>
<evidence type="ECO:0000256" key="1">
    <source>
        <dbReference type="ARBA" id="ARBA00008839"/>
    </source>
</evidence>
<feature type="compositionally biased region" description="Basic and acidic residues" evidence="2">
    <location>
        <begin position="59"/>
        <end position="69"/>
    </location>
</feature>
<feature type="compositionally biased region" description="Low complexity" evidence="2">
    <location>
        <begin position="174"/>
        <end position="202"/>
    </location>
</feature>
<feature type="compositionally biased region" description="Polar residues" evidence="2">
    <location>
        <begin position="385"/>
        <end position="423"/>
    </location>
</feature>
<feature type="compositionally biased region" description="Basic residues" evidence="2">
    <location>
        <begin position="795"/>
        <end position="808"/>
    </location>
</feature>
<dbReference type="Pfam" id="PF03359">
    <property type="entry name" value="GKAP"/>
    <property type="match status" value="1"/>
</dbReference>
<reference evidence="3" key="2">
    <citation type="submission" date="2021-01" db="UniProtKB">
        <authorList>
            <consortium name="EnsemblMetazoa"/>
        </authorList>
    </citation>
    <scope>IDENTIFICATION</scope>
</reference>
<dbReference type="AlphaFoldDB" id="A0A7M7GK01"/>
<dbReference type="GO" id="GO:0099572">
    <property type="term" value="C:postsynaptic specialization"/>
    <property type="evidence" value="ECO:0000318"/>
    <property type="project" value="GO_Central"/>
</dbReference>
<dbReference type="KEGG" id="spu:100893485"/>
<accession>A0A7M7GK01</accession>
<dbReference type="GO" id="GO:0060090">
    <property type="term" value="F:molecular adaptor activity"/>
    <property type="evidence" value="ECO:0000318"/>
    <property type="project" value="GO_Central"/>
</dbReference>
<comment type="similarity">
    <text evidence="1">Belongs to the SAPAP family.</text>
</comment>
<dbReference type="EnsemblMetazoa" id="XM_011667629">
    <property type="protein sequence ID" value="XP_011665931"/>
    <property type="gene ID" value="LOC100893485"/>
</dbReference>
<feature type="compositionally biased region" description="Polar residues" evidence="2">
    <location>
        <begin position="224"/>
        <end position="242"/>
    </location>
</feature>
<organism evidence="3 4">
    <name type="scientific">Strongylocentrotus purpuratus</name>
    <name type="common">Purple sea urchin</name>
    <dbReference type="NCBI Taxonomy" id="7668"/>
    <lineage>
        <taxon>Eukaryota</taxon>
        <taxon>Metazoa</taxon>
        <taxon>Echinodermata</taxon>
        <taxon>Eleutherozoa</taxon>
        <taxon>Echinozoa</taxon>
        <taxon>Echinoidea</taxon>
        <taxon>Euechinoidea</taxon>
        <taxon>Echinacea</taxon>
        <taxon>Camarodonta</taxon>
        <taxon>Echinidea</taxon>
        <taxon>Strongylocentrotidae</taxon>
        <taxon>Strongylocentrotus</taxon>
    </lineage>
</organism>